<accession>A0A8S2A3C5</accession>
<dbReference type="InterPro" id="IPR023828">
    <property type="entry name" value="Peptidase_S8_Ser-AS"/>
</dbReference>
<dbReference type="Gene3D" id="3.50.30.30">
    <property type="match status" value="1"/>
</dbReference>
<evidence type="ECO:0000256" key="9">
    <source>
        <dbReference type="ARBA" id="ARBA00022692"/>
    </source>
</evidence>
<evidence type="ECO:0000313" key="35">
    <source>
        <dbReference type="Proteomes" id="UP000682877"/>
    </source>
</evidence>
<evidence type="ECO:0000256" key="12">
    <source>
        <dbReference type="ARBA" id="ARBA00022825"/>
    </source>
</evidence>
<keyword evidence="19" id="KW-0325">Glycoprotein</keyword>
<dbReference type="Gene3D" id="3.30.70.80">
    <property type="entry name" value="Peptidase S8 propeptide/proteinase inhibitor I9"/>
    <property type="match status" value="1"/>
</dbReference>
<evidence type="ECO:0000256" key="18">
    <source>
        <dbReference type="ARBA" id="ARBA00023145"/>
    </source>
</evidence>
<gene>
    <name evidence="34" type="ORF">AARE701A_LOCUS7140</name>
</gene>
<evidence type="ECO:0000259" key="30">
    <source>
        <dbReference type="Pfam" id="PF02225"/>
    </source>
</evidence>
<keyword evidence="13" id="KW-0630">Potassium</keyword>
<keyword evidence="17 26" id="KW-0472">Membrane</keyword>
<evidence type="ECO:0000256" key="16">
    <source>
        <dbReference type="ARBA" id="ARBA00023065"/>
    </source>
</evidence>
<dbReference type="InterPro" id="IPR000209">
    <property type="entry name" value="Peptidase_S8/S53_dom"/>
</dbReference>
<evidence type="ECO:0000256" key="11">
    <source>
        <dbReference type="ARBA" id="ARBA00022801"/>
    </source>
</evidence>
<keyword evidence="11 23" id="KW-0378">Hydrolase</keyword>
<dbReference type="Gene3D" id="3.40.50.1820">
    <property type="entry name" value="alpha/beta hydrolase"/>
    <property type="match status" value="1"/>
</dbReference>
<feature type="transmembrane region" description="Helical" evidence="26">
    <location>
        <begin position="726"/>
        <end position="745"/>
    </location>
</feature>
<dbReference type="CDD" id="cd00519">
    <property type="entry name" value="Lipase_3"/>
    <property type="match status" value="1"/>
</dbReference>
<evidence type="ECO:0000256" key="7">
    <source>
        <dbReference type="ARBA" id="ARBA00022538"/>
    </source>
</evidence>
<sequence>MATATMATAAGAAALLYYTLNRKLIAGPSDVDDDNSDTSASRASLRIDRVSHRLIQAPATWLETISTLSETLRFTYSETLGKWPIGDLAFGINFLIKRQGLLHVDRVFGGKDSIELKGSEVATELRYLLHLLTLCWHFSKKPFPLFLEETGFTKENVLIHEPKAGILKPAFTVLVDHKTKCFLLLIRGTHSIKDTLTAATGAIVPFHHTVVNERGVSNLVLGYAHCGMVAAARCIAKLATPCLLKGLEQYPDYKIKIVGHSLGGGTAALLTYILREQKMLSTATCVTFAPAACMTWELADSGNDFIVSVINGADLVPTFSAAAVDDLRAEVTASAWLNDLRNQIERTRILSTVYRSATALGSRLPSMATAKAKVAGAGAMLRPVSNGTQVVMRRAQSMLTRPALSISSWSCMGPRRRASATQSNSEHQLDSSEAMSQDIPETSGPLLVTDEEITGKWKSEDETSPRLGTTDLDECDDPAEMDTREERMTEAELWQQLEHDLYHDSSEQPEETDVAKEIKEEEEAVIAEAGVAPPESQTAEMKESRRFLPAGKIMHIVTVRPEAVEANEEEEEDGSTLERPETVETVEEGRVGIFLTPSSKNPKFRGVFNGICALVLFCFFFDRSDILKNPLLRNSSLVNGRSGSVSGGKFNKGFTHFTVIRRNVRQIETNGSGNNSLSSSSTVLCSGLHKHMGYADQCDFLKANPICSPDGFFDYLSFFYCSCRDFSILGYMMLGVWLVALFYLLGNTAADYFCCSLEKLSKLLRLPPTVAGVTLLPLGNGAPDVFASIAAFVGTDKGEVGLNSVLGGAVFVTSVVVGIVSLCVADKEVKIDKKCFIRDLSFFLFTLVSLLVILMVGKVTVRIAIAFVSIYVVYAFLVAANVILRKHAKRFKLEALTPLLPMQGSVFSPSVGEDVPMNTPLIETETEDGPPRLQSLPQWMWASNVAIYSNHFAKVSVHDEDRPPWGWIDDSAEVESSSCTKFTSLLEIPLTIPRRLTIPSVEEDTWSKTYAVASVTLAPVLLASLWSSQDDVSLQACGVAYFIGVVIGSTLGFLAYKNTEPDHPPRRFLIPWVLGGFIMSIVWFYMIANELVALLVTFGEIYGINPSILALTVLAWGNSMGDLVSNIALTMNGGDGVQIALSGCYAGPMFNTLVGLGMSMLFGAWSKSPDTYMLPEDKSLFYTLGFLVLGLVWAMVILPRNDMRPNRTLESYIVHVQSSHKPSLFSSHNHWHVSLLRSLPSSPQPATLLYSYSRAVHGFSARLSPIQTAALRRHPSVISVIPDQAREIHTTHTPDFLGFSQNSGLWGNSDYGEDVIVGVLDTGIWPEHPSFSDSGLGPVPSTWKGECEIGPDFPASSCNRKLIGARAYYKGYLTQRNGTKKHAAKESRSPRDTEGHGTHTASTAAGSVVANASLFQYARGTARGMASKARIAAYKICWSSGCYDSDILAAMDQAVADGVHVISLSVGSSGYAPEYHTDSIAIGAFGATRHGIVVSCSAGNSGPGPETATNIAPWILTVGASTVDREFSANAITGDGKVFTGTSLYAGESLPDSQLSLVYSGDCGSRLCYPGKLNSTLVEGKIVLCDRGGNARVEKGSAVKIAGGAGMILANTAESGEELTADSHLVPATMVGAKAGDQIRDYIKTADSPTAKISFLGTLIGPSPPSPRVAAFSSRGPNHLTPVILKPDVIAPGVNILAGWTGMVGPTDLDIDPRRVQFNIISGTSMSCPHVSGLAALLRKAHPDWSPAAIKSALVTTAYDVENSGEPIEDLATGKSSNSFIHGAGHVDPNKALNPGLVYDIEVKEYVAFLCAVGYEFPGILVFLQDPTLFNACETSKLRTAGDLNYPSFSVVFGSTGEVVKYKRVVKNVGSNVDAVYEVGVKSPANVEIDVSPSKLAFSKEKSELEYEVTFKSVVLGGGVGSVPGHEFGSIEWTDGEHVVKSPVAVQWGQGSVQSF</sequence>
<feature type="domain" description="Peptidase S8/S53" evidence="27">
    <location>
        <begin position="1312"/>
        <end position="1771"/>
    </location>
</feature>
<dbReference type="InterPro" id="IPR037045">
    <property type="entry name" value="S8pro/Inhibitor_I9_sf"/>
</dbReference>
<evidence type="ECO:0000256" key="17">
    <source>
        <dbReference type="ARBA" id="ARBA00023136"/>
    </source>
</evidence>
<keyword evidence="4" id="KW-0813">Transport</keyword>
<evidence type="ECO:0000259" key="28">
    <source>
        <dbReference type="Pfam" id="PF01699"/>
    </source>
</evidence>
<dbReference type="PROSITE" id="PS00138">
    <property type="entry name" value="SUBTILASE_SER"/>
    <property type="match status" value="1"/>
</dbReference>
<feature type="transmembrane region" description="Helical" evidence="26">
    <location>
        <begin position="1180"/>
        <end position="1198"/>
    </location>
</feature>
<feature type="domain" description="Sodium/calcium exchanger membrane region" evidence="28">
    <location>
        <begin position="1073"/>
        <end position="1199"/>
    </location>
</feature>
<feature type="active site" description="Charge relay system" evidence="22 23">
    <location>
        <position position="1725"/>
    </location>
</feature>
<evidence type="ECO:0000259" key="29">
    <source>
        <dbReference type="Pfam" id="PF01764"/>
    </source>
</evidence>
<keyword evidence="9 26" id="KW-0812">Transmembrane</keyword>
<dbReference type="InterPro" id="IPR034197">
    <property type="entry name" value="Peptidases_S8_3"/>
</dbReference>
<feature type="compositionally biased region" description="Polar residues" evidence="25">
    <location>
        <begin position="419"/>
        <end position="435"/>
    </location>
</feature>
<dbReference type="InterPro" id="IPR015500">
    <property type="entry name" value="Peptidase_S8_subtilisin-rel"/>
</dbReference>
<feature type="transmembrane region" description="Helical" evidence="26">
    <location>
        <begin position="766"/>
        <end position="793"/>
    </location>
</feature>
<dbReference type="InterPro" id="IPR045051">
    <property type="entry name" value="SBT"/>
</dbReference>
<feature type="domain" description="PA" evidence="30">
    <location>
        <begin position="1556"/>
        <end position="1639"/>
    </location>
</feature>
<dbReference type="InterPro" id="IPR004837">
    <property type="entry name" value="NaCa_Exmemb"/>
</dbReference>
<evidence type="ECO:0000256" key="25">
    <source>
        <dbReference type="SAM" id="MobiDB-lite"/>
    </source>
</evidence>
<dbReference type="FunFam" id="1.20.1420.30:FF:000030">
    <property type="entry name" value="Cation/calcium exchanger 4"/>
    <property type="match status" value="1"/>
</dbReference>
<feature type="transmembrane region" description="Helical" evidence="26">
    <location>
        <begin position="805"/>
        <end position="824"/>
    </location>
</feature>
<dbReference type="GO" id="GO:0015297">
    <property type="term" value="F:antiporter activity"/>
    <property type="evidence" value="ECO:0007669"/>
    <property type="project" value="UniProtKB-KW"/>
</dbReference>
<dbReference type="InterPro" id="IPR036852">
    <property type="entry name" value="Peptidase_S8/S53_dom_sf"/>
</dbReference>
<dbReference type="Pfam" id="PF17766">
    <property type="entry name" value="fn3_6"/>
    <property type="match status" value="1"/>
</dbReference>
<dbReference type="Pfam" id="PF05922">
    <property type="entry name" value="Inhibitor_I9"/>
    <property type="match status" value="1"/>
</dbReference>
<evidence type="ECO:0000256" key="8">
    <source>
        <dbReference type="ARBA" id="ARBA00022670"/>
    </source>
</evidence>
<dbReference type="PRINTS" id="PR00723">
    <property type="entry name" value="SUBTILISIN"/>
</dbReference>
<dbReference type="GO" id="GO:0006508">
    <property type="term" value="P:proteolysis"/>
    <property type="evidence" value="ECO:0007669"/>
    <property type="project" value="UniProtKB-KW"/>
</dbReference>
<keyword evidence="8 23" id="KW-0645">Protease</keyword>
<evidence type="ECO:0000256" key="19">
    <source>
        <dbReference type="ARBA" id="ARBA00023180"/>
    </source>
</evidence>
<dbReference type="GO" id="GO:0016042">
    <property type="term" value="P:lipid catabolic process"/>
    <property type="evidence" value="ECO:0007669"/>
    <property type="project" value="InterPro"/>
</dbReference>
<dbReference type="GO" id="GO:0004252">
    <property type="term" value="F:serine-type endopeptidase activity"/>
    <property type="evidence" value="ECO:0007669"/>
    <property type="project" value="UniProtKB-UniRule"/>
</dbReference>
<dbReference type="InterPro" id="IPR010259">
    <property type="entry name" value="S8pro/Inhibitor_I9"/>
</dbReference>
<evidence type="ECO:0000259" key="33">
    <source>
        <dbReference type="Pfam" id="PF17766"/>
    </source>
</evidence>
<evidence type="ECO:0000259" key="32">
    <source>
        <dbReference type="Pfam" id="PF05922"/>
    </source>
</evidence>
<evidence type="ECO:0000256" key="20">
    <source>
        <dbReference type="ARBA" id="ARBA00023201"/>
    </source>
</evidence>
<dbReference type="GO" id="GO:0016020">
    <property type="term" value="C:membrane"/>
    <property type="evidence" value="ECO:0007669"/>
    <property type="project" value="UniProtKB-SubCell"/>
</dbReference>
<keyword evidence="7" id="KW-0633">Potassium transport</keyword>
<feature type="transmembrane region" description="Helical" evidence="26">
    <location>
        <begin position="1137"/>
        <end position="1160"/>
    </location>
</feature>
<evidence type="ECO:0000259" key="27">
    <source>
        <dbReference type="Pfam" id="PF00082"/>
    </source>
</evidence>
<dbReference type="GO" id="GO:0048731">
    <property type="term" value="P:system development"/>
    <property type="evidence" value="ECO:0007669"/>
    <property type="project" value="UniProtKB-ARBA"/>
</dbReference>
<evidence type="ECO:0000256" key="15">
    <source>
        <dbReference type="ARBA" id="ARBA00023053"/>
    </source>
</evidence>
<feature type="transmembrane region" description="Helical" evidence="26">
    <location>
        <begin position="1092"/>
        <end position="1116"/>
    </location>
</feature>
<keyword evidence="14 26" id="KW-1133">Transmembrane helix</keyword>
<evidence type="ECO:0000259" key="31">
    <source>
        <dbReference type="Pfam" id="PF03893"/>
    </source>
</evidence>
<evidence type="ECO:0000313" key="34">
    <source>
        <dbReference type="EMBL" id="CAE5967215.1"/>
    </source>
</evidence>
<dbReference type="InterPro" id="IPR003137">
    <property type="entry name" value="PA_domain"/>
</dbReference>
<dbReference type="InterPro" id="IPR005592">
    <property type="entry name" value="Mono/diacylglycerol_lipase_N"/>
</dbReference>
<evidence type="ECO:0000256" key="2">
    <source>
        <dbReference type="ARBA" id="ARBA00004613"/>
    </source>
</evidence>
<evidence type="ECO:0000256" key="5">
    <source>
        <dbReference type="ARBA" id="ARBA00022449"/>
    </source>
</evidence>
<dbReference type="Pfam" id="PF03893">
    <property type="entry name" value="Lipase3_N"/>
    <property type="match status" value="1"/>
</dbReference>
<dbReference type="GO" id="GO:0006813">
    <property type="term" value="P:potassium ion transport"/>
    <property type="evidence" value="ECO:0007669"/>
    <property type="project" value="UniProtKB-KW"/>
</dbReference>
<keyword evidence="10" id="KW-0732">Signal</keyword>
<dbReference type="InterPro" id="IPR044880">
    <property type="entry name" value="NCX_ion-bd_dom_sf"/>
</dbReference>
<dbReference type="InterPro" id="IPR023827">
    <property type="entry name" value="Peptidase_S8_Asp-AS"/>
</dbReference>
<feature type="transmembrane region" description="Helical" evidence="26">
    <location>
        <begin position="836"/>
        <end position="857"/>
    </location>
</feature>
<evidence type="ECO:0000256" key="22">
    <source>
        <dbReference type="PIRSR" id="PIRSR615500-1"/>
    </source>
</evidence>
<comment type="similarity">
    <text evidence="21">Belongs to the Ca(2+):cation antiporter (CaCA) (TC 2.A.19) family. Cation/calcium exchanger (CCX) subfamily.</text>
</comment>
<proteinExistence type="inferred from homology"/>
<evidence type="ECO:0000256" key="24">
    <source>
        <dbReference type="RuleBase" id="RU003355"/>
    </source>
</evidence>
<dbReference type="CDD" id="cd02120">
    <property type="entry name" value="PA_subtilisin_like"/>
    <property type="match status" value="1"/>
</dbReference>
<dbReference type="Pfam" id="PF01764">
    <property type="entry name" value="Lipase_3"/>
    <property type="match status" value="1"/>
</dbReference>
<evidence type="ECO:0000256" key="26">
    <source>
        <dbReference type="SAM" id="Phobius"/>
    </source>
</evidence>
<dbReference type="Gene3D" id="2.60.40.2310">
    <property type="match status" value="1"/>
</dbReference>
<dbReference type="InterPro" id="IPR041469">
    <property type="entry name" value="Subtilisin-like_FN3"/>
</dbReference>
<dbReference type="InterPro" id="IPR029058">
    <property type="entry name" value="AB_hydrolase_fold"/>
</dbReference>
<keyword evidence="5" id="KW-0050">Antiport</keyword>
<protein>
    <submittedName>
        <fullName evidence="34">Uncharacterized protein</fullName>
    </submittedName>
</protein>
<evidence type="ECO:0000256" key="6">
    <source>
        <dbReference type="ARBA" id="ARBA00022525"/>
    </source>
</evidence>
<feature type="transmembrane region" description="Helical" evidence="26">
    <location>
        <begin position="863"/>
        <end position="884"/>
    </location>
</feature>
<dbReference type="FunFam" id="2.60.40.2310:FF:000001">
    <property type="entry name" value="Subtilisin-like protease SBT1.5"/>
    <property type="match status" value="1"/>
</dbReference>
<dbReference type="Pfam" id="PF02225">
    <property type="entry name" value="PA"/>
    <property type="match status" value="1"/>
</dbReference>
<dbReference type="FunFam" id="3.30.70.80:FF:000003">
    <property type="entry name" value="Subtilisin-like protease SBT1.9"/>
    <property type="match status" value="1"/>
</dbReference>
<keyword evidence="18" id="KW-0865">Zymogen</keyword>
<dbReference type="Gene3D" id="1.20.1420.30">
    <property type="entry name" value="NCX, central ion-binding region"/>
    <property type="match status" value="1"/>
</dbReference>
<dbReference type="FunFam" id="1.20.1420.30:FF:000028">
    <property type="entry name" value="Cation/calcium exchanger 5"/>
    <property type="match status" value="1"/>
</dbReference>
<dbReference type="FunFam" id="3.40.50.200:FF:000006">
    <property type="entry name" value="Subtilisin-like protease SBT1.5"/>
    <property type="match status" value="1"/>
</dbReference>
<dbReference type="EMBL" id="LR999453">
    <property type="protein sequence ID" value="CAE5967215.1"/>
    <property type="molecule type" value="Genomic_DNA"/>
</dbReference>
<dbReference type="Proteomes" id="UP000682877">
    <property type="component" value="Chromosome 3"/>
</dbReference>
<organism evidence="34 35">
    <name type="scientific">Arabidopsis arenosa</name>
    <name type="common">Sand rock-cress</name>
    <name type="synonym">Cardaminopsis arenosa</name>
    <dbReference type="NCBI Taxonomy" id="38785"/>
    <lineage>
        <taxon>Eukaryota</taxon>
        <taxon>Viridiplantae</taxon>
        <taxon>Streptophyta</taxon>
        <taxon>Embryophyta</taxon>
        <taxon>Tracheophyta</taxon>
        <taxon>Spermatophyta</taxon>
        <taxon>Magnoliopsida</taxon>
        <taxon>eudicotyledons</taxon>
        <taxon>Gunneridae</taxon>
        <taxon>Pentapetalae</taxon>
        <taxon>rosids</taxon>
        <taxon>malvids</taxon>
        <taxon>Brassicales</taxon>
        <taxon>Brassicaceae</taxon>
        <taxon>Camelineae</taxon>
        <taxon>Arabidopsis</taxon>
    </lineage>
</organism>
<comment type="subcellular location">
    <subcellularLocation>
        <location evidence="1">Membrane</location>
        <topology evidence="1">Multi-pass membrane protein</topology>
    </subcellularLocation>
    <subcellularLocation>
        <location evidence="2">Secreted</location>
    </subcellularLocation>
</comment>
<feature type="compositionally biased region" description="Basic and acidic residues" evidence="25">
    <location>
        <begin position="1384"/>
        <end position="1397"/>
    </location>
</feature>
<feature type="compositionally biased region" description="Basic and acidic residues" evidence="25">
    <location>
        <begin position="453"/>
        <end position="464"/>
    </location>
</feature>
<reference evidence="34" key="1">
    <citation type="submission" date="2021-01" db="EMBL/GenBank/DDBJ databases">
        <authorList>
            <person name="Bezrukov I."/>
        </authorList>
    </citation>
    <scope>NUCLEOTIDE SEQUENCE</scope>
</reference>
<feature type="region of interest" description="Disordered" evidence="25">
    <location>
        <begin position="410"/>
        <end position="477"/>
    </location>
</feature>
<evidence type="ECO:0000256" key="21">
    <source>
        <dbReference type="ARBA" id="ARBA00038187"/>
    </source>
</evidence>
<dbReference type="GO" id="GO:0005576">
    <property type="term" value="C:extracellular region"/>
    <property type="evidence" value="ECO:0007669"/>
    <property type="project" value="UniProtKB-SubCell"/>
</dbReference>
<keyword evidence="16" id="KW-0406">Ion transport</keyword>
<dbReference type="InterPro" id="IPR002921">
    <property type="entry name" value="Fungal_lipase-type"/>
</dbReference>
<dbReference type="PROSITE" id="PS51892">
    <property type="entry name" value="SUBTILASE"/>
    <property type="match status" value="1"/>
</dbReference>
<keyword evidence="12 23" id="KW-0720">Serine protease</keyword>
<feature type="domain" description="Mono-/di-acylglycerol lipase N-terminal" evidence="31">
    <location>
        <begin position="49"/>
        <end position="129"/>
    </location>
</feature>
<name>A0A8S2A3C5_ARAAE</name>
<keyword evidence="15" id="KW-0915">Sodium</keyword>
<evidence type="ECO:0000256" key="3">
    <source>
        <dbReference type="ARBA" id="ARBA00011073"/>
    </source>
</evidence>
<keyword evidence="6" id="KW-0964">Secreted</keyword>
<dbReference type="SUPFAM" id="SSF52743">
    <property type="entry name" value="Subtilisin-like"/>
    <property type="match status" value="1"/>
</dbReference>
<feature type="region of interest" description="Disordered" evidence="25">
    <location>
        <begin position="1378"/>
        <end position="1402"/>
    </location>
</feature>
<comment type="similarity">
    <text evidence="3 23 24">Belongs to the peptidase S8 family.</text>
</comment>
<dbReference type="SUPFAM" id="SSF53474">
    <property type="entry name" value="alpha/beta-Hydrolases"/>
    <property type="match status" value="1"/>
</dbReference>
<dbReference type="FunFam" id="3.50.30.30:FF:000005">
    <property type="entry name" value="subtilisin-like protease SBT1.5"/>
    <property type="match status" value="1"/>
</dbReference>
<feature type="transmembrane region" description="Helical" evidence="26">
    <location>
        <begin position="1068"/>
        <end position="1086"/>
    </location>
</feature>
<feature type="active site" description="Charge relay system" evidence="22 23">
    <location>
        <position position="1321"/>
    </location>
</feature>
<evidence type="ECO:0000256" key="4">
    <source>
        <dbReference type="ARBA" id="ARBA00022448"/>
    </source>
</evidence>
<evidence type="ECO:0000256" key="23">
    <source>
        <dbReference type="PROSITE-ProRule" id="PRU01240"/>
    </source>
</evidence>
<feature type="domain" description="Subtilisin-like protease fibronectin type-III" evidence="33">
    <location>
        <begin position="1843"/>
        <end position="1946"/>
    </location>
</feature>
<feature type="domain" description="Fungal lipase-type" evidence="29">
    <location>
        <begin position="184"/>
        <end position="321"/>
    </location>
</feature>
<feature type="active site" description="Charge relay system" evidence="22 23">
    <location>
        <position position="1396"/>
    </location>
</feature>
<evidence type="ECO:0000256" key="1">
    <source>
        <dbReference type="ARBA" id="ARBA00004141"/>
    </source>
</evidence>
<dbReference type="PANTHER" id="PTHR10795">
    <property type="entry name" value="PROPROTEIN CONVERTASE SUBTILISIN/KEXIN"/>
    <property type="match status" value="1"/>
</dbReference>
<dbReference type="Gene3D" id="3.40.50.200">
    <property type="entry name" value="Peptidase S8/S53 domain"/>
    <property type="match status" value="1"/>
</dbReference>
<keyword evidence="20" id="KW-0739">Sodium transport</keyword>
<dbReference type="Pfam" id="PF00082">
    <property type="entry name" value="Peptidase_S8"/>
    <property type="match status" value="1"/>
</dbReference>
<feature type="domain" description="Sodium/calcium exchanger membrane region" evidence="28">
    <location>
        <begin position="735"/>
        <end position="878"/>
    </location>
</feature>
<evidence type="ECO:0000256" key="14">
    <source>
        <dbReference type="ARBA" id="ARBA00022989"/>
    </source>
</evidence>
<dbReference type="Pfam" id="PF01699">
    <property type="entry name" value="Na_Ca_ex"/>
    <property type="match status" value="2"/>
</dbReference>
<keyword evidence="35" id="KW-1185">Reference proteome</keyword>
<dbReference type="PROSITE" id="PS00136">
    <property type="entry name" value="SUBTILASE_ASP"/>
    <property type="match status" value="1"/>
</dbReference>
<dbReference type="CDD" id="cd04852">
    <property type="entry name" value="Peptidases_S8_3"/>
    <property type="match status" value="1"/>
</dbReference>
<evidence type="ECO:0000256" key="13">
    <source>
        <dbReference type="ARBA" id="ARBA00022958"/>
    </source>
</evidence>
<feature type="transmembrane region" description="Helical" evidence="26">
    <location>
        <begin position="1032"/>
        <end position="1056"/>
    </location>
</feature>
<feature type="domain" description="Inhibitor I9" evidence="32">
    <location>
        <begin position="1211"/>
        <end position="1289"/>
    </location>
</feature>
<evidence type="ECO:0000256" key="10">
    <source>
        <dbReference type="ARBA" id="ARBA00022729"/>
    </source>
</evidence>
<dbReference type="GO" id="GO:0006814">
    <property type="term" value="P:sodium ion transport"/>
    <property type="evidence" value="ECO:0007669"/>
    <property type="project" value="UniProtKB-KW"/>
</dbReference>